<proteinExistence type="predicted"/>
<dbReference type="PANTHER" id="PTHR16056:SF2">
    <property type="entry name" value="TESTIS-EXPRESSED PROTEIN 10"/>
    <property type="match status" value="1"/>
</dbReference>
<dbReference type="EMBL" id="AEYP01022439">
    <property type="status" value="NOT_ANNOTATED_CDS"/>
    <property type="molecule type" value="Genomic_DNA"/>
</dbReference>
<gene>
    <name evidence="4" type="primary">TEX10</name>
</gene>
<dbReference type="GO" id="GO:0005739">
    <property type="term" value="C:mitochondrion"/>
    <property type="evidence" value="ECO:0007669"/>
    <property type="project" value="Ensembl"/>
</dbReference>
<protein>
    <submittedName>
        <fullName evidence="4">Testis expressed 10</fullName>
    </submittedName>
</protein>
<reference evidence="4" key="1">
    <citation type="submission" date="2024-06" db="UniProtKB">
        <authorList>
            <consortium name="Ensembl"/>
        </authorList>
    </citation>
    <scope>IDENTIFICATION</scope>
</reference>
<evidence type="ECO:0000313" key="4">
    <source>
        <dbReference type="Ensembl" id="ENSMPUP00000006767.1"/>
    </source>
</evidence>
<dbReference type="InterPro" id="IPR021133">
    <property type="entry name" value="HEAT_type_2"/>
</dbReference>
<dbReference type="Pfam" id="PF25781">
    <property type="entry name" value="TPR_TEX10"/>
    <property type="match status" value="1"/>
</dbReference>
<feature type="region of interest" description="Disordered" evidence="2">
    <location>
        <begin position="816"/>
        <end position="838"/>
    </location>
</feature>
<dbReference type="EMBL" id="AEYP01022445">
    <property type="status" value="NOT_ANNOTATED_CDS"/>
    <property type="molecule type" value="Genomic_DNA"/>
</dbReference>
<feature type="repeat" description="HEAT" evidence="1">
    <location>
        <begin position="99"/>
        <end position="137"/>
    </location>
</feature>
<dbReference type="SUPFAM" id="SSF48371">
    <property type="entry name" value="ARM repeat"/>
    <property type="match status" value="1"/>
</dbReference>
<accession>M3Y616</accession>
<feature type="domain" description="TEX10-like TPR repeats" evidence="3">
    <location>
        <begin position="451"/>
        <end position="798"/>
    </location>
</feature>
<dbReference type="InterPro" id="IPR016024">
    <property type="entry name" value="ARM-type_fold"/>
</dbReference>
<dbReference type="EMBL" id="AEYP01022447">
    <property type="status" value="NOT_ANNOTATED_CDS"/>
    <property type="molecule type" value="Genomic_DNA"/>
</dbReference>
<dbReference type="EMBL" id="AEYP01022444">
    <property type="status" value="NOT_ANNOTATED_CDS"/>
    <property type="molecule type" value="Genomic_DNA"/>
</dbReference>
<dbReference type="InParanoid" id="M3Y616"/>
<dbReference type="AlphaFoldDB" id="M3Y616"/>
<evidence type="ECO:0000259" key="3">
    <source>
        <dbReference type="Pfam" id="PF25781"/>
    </source>
</evidence>
<dbReference type="EMBL" id="AEYP01022443">
    <property type="status" value="NOT_ANNOTATED_CDS"/>
    <property type="molecule type" value="Genomic_DNA"/>
</dbReference>
<dbReference type="eggNOG" id="KOG2149">
    <property type="taxonomic scope" value="Eukaryota"/>
</dbReference>
<evidence type="ECO:0000256" key="1">
    <source>
        <dbReference type="PROSITE-ProRule" id="PRU00103"/>
    </source>
</evidence>
<organism evidence="4">
    <name type="scientific">Mustela putorius furo</name>
    <name type="common">European domestic ferret</name>
    <name type="synonym">Mustela furo</name>
    <dbReference type="NCBI Taxonomy" id="9669"/>
    <lineage>
        <taxon>Eukaryota</taxon>
        <taxon>Metazoa</taxon>
        <taxon>Chordata</taxon>
        <taxon>Craniata</taxon>
        <taxon>Vertebrata</taxon>
        <taxon>Euteleostomi</taxon>
        <taxon>Mammalia</taxon>
        <taxon>Eutheria</taxon>
        <taxon>Laurasiatheria</taxon>
        <taxon>Carnivora</taxon>
        <taxon>Caniformia</taxon>
        <taxon>Musteloidea</taxon>
        <taxon>Mustelidae</taxon>
        <taxon>Mustelinae</taxon>
        <taxon>Mustela</taxon>
    </lineage>
</organism>
<dbReference type="EMBL" id="AEYP01022440">
    <property type="status" value="NOT_ANNOTATED_CDS"/>
    <property type="molecule type" value="Genomic_DNA"/>
</dbReference>
<dbReference type="EMBL" id="AEYP01022442">
    <property type="status" value="NOT_ANNOTATED_CDS"/>
    <property type="molecule type" value="Genomic_DNA"/>
</dbReference>
<dbReference type="HOGENOM" id="CLU_014208_0_0_1"/>
<evidence type="ECO:0000256" key="2">
    <source>
        <dbReference type="SAM" id="MobiDB-lite"/>
    </source>
</evidence>
<dbReference type="InterPro" id="IPR057949">
    <property type="entry name" value="TPR_TEX10"/>
</dbReference>
<sequence length="838" mass="94756">MTKKRKRQDDFQKVKLKVGKKKPKLENATVTNFKTKTIHLPEQLKEDGALPTNNRKLNIKDLLSQMHHYNAGVKQSALLGLKDLLSQYPFIIDAHLSNILSEVTAVFTDKDANVRLAAVQLLQFLAPKIRAEQISPFFPLALADGSSRLRESEGLQEQKENPHATSNSIFINWKEHANDQQHIQVYENGGSQPNVSSQFRLRYLVGGLGSVDEGLSSTENLKGFIEIIIPLLIECWIEAVPPQLAASVGNGIEREPLQVMQQVLNIISLLWKLSKQHDETHKLESWLRKNYLIDFKHHFMSHFPYALKEITKHKRKETNKSIKHCTILSNNVDHLLLNLTLSDIMVSLANASTLQKDSNWIEMIRKFVTETLEDGFRLNSKQLNRLLGVSWRLMQIQPNKEATESLIKAVYTLYQQRGLLLPVRTLLLKFFSKIYQKEELRSYRLRYRSKVLSRWLAGLPLQLAHLGSRNPELSTQLIDIIHTAAARANKELLKSLQASALRIYDPQEGTVVVLPAESQQRLVQLVYFLPSLPADLLSRLSRCCIMGRLSSSLAAMLIGILHMRSSFSGWKYSVKDWLMSDVDYFSFLFSTLTGFSKEELTWLQSLRGVPHVIQTQLSPVLLYLTDLDQFLHHWDVTETVCHSLLVIPARSQSFDILQSAISKHLVGLTVIPDSTAGCVLGVICKLLDHTCVLSETLLPFLASCCYSLLYFLLTLEKGEAEHLRKRDKLWGVCVSILALLPRVLRLMLQSLRVNRAGPEELPVVGQLLRLLLQHAPLRTHMLTNAILVQQIIKNITAFGLGLPPFAALVLKPSDSLNHTTSSPGSPACRQHRGTSQPP</sequence>
<dbReference type="Ensembl" id="ENSMPUT00000006880.1">
    <property type="protein sequence ID" value="ENSMPUP00000006767.1"/>
    <property type="gene ID" value="ENSMPUG00000006821.1"/>
</dbReference>
<dbReference type="GeneTree" id="ENSGT00950000182992"/>
<dbReference type="EMBL" id="AEYP01022446">
    <property type="status" value="NOT_ANNOTATED_CDS"/>
    <property type="molecule type" value="Genomic_DNA"/>
</dbReference>
<name>M3Y616_MUSPF</name>
<dbReference type="Gene3D" id="1.25.10.10">
    <property type="entry name" value="Leucine-rich Repeat Variant"/>
    <property type="match status" value="1"/>
</dbReference>
<dbReference type="STRING" id="9669.ENSMPUP00000006767"/>
<dbReference type="OMA" id="WKLHANN"/>
<dbReference type="GO" id="GO:0071339">
    <property type="term" value="C:MLL1 complex"/>
    <property type="evidence" value="ECO:0007669"/>
    <property type="project" value="Ensembl"/>
</dbReference>
<dbReference type="InterPro" id="IPR011989">
    <property type="entry name" value="ARM-like"/>
</dbReference>
<dbReference type="PROSITE" id="PS50077">
    <property type="entry name" value="HEAT_REPEAT"/>
    <property type="match status" value="1"/>
</dbReference>
<dbReference type="EMBL" id="AEYP01022441">
    <property type="status" value="NOT_ANNOTATED_CDS"/>
    <property type="molecule type" value="Genomic_DNA"/>
</dbReference>
<dbReference type="PANTHER" id="PTHR16056">
    <property type="entry name" value="REGULATOR OF MICROTUBULE DYNAMICS PROTEIN"/>
    <property type="match status" value="1"/>
</dbReference>